<dbReference type="InterPro" id="IPR018958">
    <property type="entry name" value="Knr4/Smi1-like_dom"/>
</dbReference>
<keyword evidence="3" id="KW-1185">Reference proteome</keyword>
<evidence type="ECO:0000313" key="3">
    <source>
        <dbReference type="Proteomes" id="UP000321189"/>
    </source>
</evidence>
<dbReference type="InterPro" id="IPR037883">
    <property type="entry name" value="Knr4/Smi1-like_sf"/>
</dbReference>
<organism evidence="2 3">
    <name type="scientific">Pseudoalteromonas atlantica</name>
    <name type="common">Alteromonas atlantica</name>
    <dbReference type="NCBI Taxonomy" id="288"/>
    <lineage>
        <taxon>Bacteria</taxon>
        <taxon>Pseudomonadati</taxon>
        <taxon>Pseudomonadota</taxon>
        <taxon>Gammaproteobacteria</taxon>
        <taxon>Alteromonadales</taxon>
        <taxon>Pseudoalteromonadaceae</taxon>
        <taxon>Pseudoalteromonas</taxon>
    </lineage>
</organism>
<protein>
    <recommendedName>
        <fullName evidence="1">Knr4/Smi1-like domain-containing protein</fullName>
    </recommendedName>
</protein>
<feature type="domain" description="Knr4/Smi1-like" evidence="1">
    <location>
        <begin position="24"/>
        <end position="153"/>
    </location>
</feature>
<reference evidence="2 3" key="1">
    <citation type="submission" date="2019-07" db="EMBL/GenBank/DDBJ databases">
        <title>Whole genome shotgun sequence of Pseudoalteromonas atlantica NBRC 103033.</title>
        <authorList>
            <person name="Hosoyama A."/>
            <person name="Uohara A."/>
            <person name="Ohji S."/>
            <person name="Ichikawa N."/>
        </authorList>
    </citation>
    <scope>NUCLEOTIDE SEQUENCE [LARGE SCALE GENOMIC DNA]</scope>
    <source>
        <strain evidence="2 3">NBRC 103033</strain>
    </source>
</reference>
<dbReference type="SUPFAM" id="SSF160631">
    <property type="entry name" value="SMI1/KNR4-like"/>
    <property type="match status" value="1"/>
</dbReference>
<dbReference type="RefSeq" id="WP_064387128.1">
    <property type="nucleotide sequence ID" value="NZ_BJUT01000106.1"/>
</dbReference>
<dbReference type="EMBL" id="BJUT01000106">
    <property type="protein sequence ID" value="GEK78633.1"/>
    <property type="molecule type" value="Genomic_DNA"/>
</dbReference>
<proteinExistence type="predicted"/>
<evidence type="ECO:0000259" key="1">
    <source>
        <dbReference type="SMART" id="SM00860"/>
    </source>
</evidence>
<dbReference type="SMART" id="SM00860">
    <property type="entry name" value="SMI1_KNR4"/>
    <property type="match status" value="1"/>
</dbReference>
<comment type="caution">
    <text evidence="2">The sequence shown here is derived from an EMBL/GenBank/DDBJ whole genome shotgun (WGS) entry which is preliminary data.</text>
</comment>
<sequence length="177" mass="20426">MSNEITNIMAQAQQIENFSCRKGGAPREQIKGLEEKFKITLPEPYRFFLEQYGFCFWFGDSVQGLVPLDEDYEDYEEDDVIGATEYYHQTYDNKDEYQSVPDHGVVINSYDGGGYYFLFSQESDRAGEVGLFLTETYGQEVSKFNTFTDFLSFLVTGTPDPELVDVDYDEIMDIIED</sequence>
<gene>
    <name evidence="2" type="ORF">PAT01_39370</name>
</gene>
<dbReference type="Pfam" id="PF09346">
    <property type="entry name" value="SMI1_KNR4"/>
    <property type="match status" value="1"/>
</dbReference>
<dbReference type="Proteomes" id="UP000321189">
    <property type="component" value="Unassembled WGS sequence"/>
</dbReference>
<name>A0ABQ0UJI7_PSEAF</name>
<dbReference type="Gene3D" id="3.40.1580.10">
    <property type="entry name" value="SMI1/KNR4-like"/>
    <property type="match status" value="1"/>
</dbReference>
<accession>A0ABQ0UJI7</accession>
<evidence type="ECO:0000313" key="2">
    <source>
        <dbReference type="EMBL" id="GEK78633.1"/>
    </source>
</evidence>